<evidence type="ECO:0000256" key="1">
    <source>
        <dbReference type="ARBA" id="ARBA00023157"/>
    </source>
</evidence>
<proteinExistence type="predicted"/>
<dbReference type="InterPro" id="IPR001881">
    <property type="entry name" value="EGF-like_Ca-bd_dom"/>
</dbReference>
<evidence type="ECO:0000313" key="5">
    <source>
        <dbReference type="EMBL" id="VDO63211.1"/>
    </source>
</evidence>
<keyword evidence="1 2" id="KW-1015">Disulfide bond</keyword>
<gene>
    <name evidence="5" type="ORF">SMRZ_LOCUS4790</name>
</gene>
<feature type="compositionally biased region" description="Basic and acidic residues" evidence="4">
    <location>
        <begin position="48"/>
        <end position="66"/>
    </location>
</feature>
<accession>A0A183LLW5</accession>
<dbReference type="CDD" id="cd00054">
    <property type="entry name" value="EGF_CA"/>
    <property type="match status" value="1"/>
</dbReference>
<feature type="compositionally biased region" description="Acidic residues" evidence="4">
    <location>
        <begin position="98"/>
        <end position="114"/>
    </location>
</feature>
<feature type="compositionally biased region" description="Low complexity" evidence="4">
    <location>
        <begin position="279"/>
        <end position="296"/>
    </location>
</feature>
<feature type="region of interest" description="Disordered" evidence="4">
    <location>
        <begin position="279"/>
        <end position="317"/>
    </location>
</feature>
<protein>
    <submittedName>
        <fullName evidence="5">Uncharacterized protein</fullName>
    </submittedName>
</protein>
<dbReference type="EMBL" id="UZAI01001561">
    <property type="protein sequence ID" value="VDO63211.1"/>
    <property type="molecule type" value="Genomic_DNA"/>
</dbReference>
<dbReference type="PROSITE" id="PS50026">
    <property type="entry name" value="EGF_3"/>
    <property type="match status" value="1"/>
</dbReference>
<dbReference type="SMART" id="SM00179">
    <property type="entry name" value="EGF_CA"/>
    <property type="match status" value="1"/>
</dbReference>
<dbReference type="InterPro" id="IPR000152">
    <property type="entry name" value="EGF-type_Asp/Asn_hydroxyl_site"/>
</dbReference>
<feature type="region of interest" description="Disordered" evidence="4">
    <location>
        <begin position="335"/>
        <end position="355"/>
    </location>
</feature>
<dbReference type="STRING" id="48269.A0A183LLW5"/>
<organism evidence="5 6">
    <name type="scientific">Schistosoma margrebowiei</name>
    <dbReference type="NCBI Taxonomy" id="48269"/>
    <lineage>
        <taxon>Eukaryota</taxon>
        <taxon>Metazoa</taxon>
        <taxon>Spiralia</taxon>
        <taxon>Lophotrochozoa</taxon>
        <taxon>Platyhelminthes</taxon>
        <taxon>Trematoda</taxon>
        <taxon>Digenea</taxon>
        <taxon>Strigeidida</taxon>
        <taxon>Schistosomatoidea</taxon>
        <taxon>Schistosomatidae</taxon>
        <taxon>Schistosoma</taxon>
    </lineage>
</organism>
<feature type="disulfide bond" evidence="3">
    <location>
        <begin position="528"/>
        <end position="546"/>
    </location>
</feature>
<feature type="compositionally biased region" description="Polar residues" evidence="4">
    <location>
        <begin position="339"/>
        <end position="355"/>
    </location>
</feature>
<feature type="non-terminal residue" evidence="5">
    <location>
        <position position="1"/>
    </location>
</feature>
<dbReference type="GO" id="GO:0005509">
    <property type="term" value="F:calcium ion binding"/>
    <property type="evidence" value="ECO:0007669"/>
    <property type="project" value="InterPro"/>
</dbReference>
<feature type="compositionally biased region" description="Polar residues" evidence="4">
    <location>
        <begin position="27"/>
        <end position="39"/>
    </location>
</feature>
<sequence length="1214" mass="133377">CTTSLAVESSTTSSVQTVVGADELIVSSNESSIKSNTGKKSGHVSKGNLEKLYDDGNKRYLSKEHPSTSQKFCPNPPKRSVSLTSKQSQRSANKSDDLPDGTETDELVDNEPNEYVDSNSVKSIKSNQMDLITDITQTIQELHNETANTHKSYDKVHSATLGRLPSSSSSKLELESLLPGSSVTLPANSSTTSNNPRSALKSSDKTGPKVNKHLRFTTLTIIALLLMLAIVIASPDGIGSLNDAKSMTETSTVFQSNDQPIKMVRYNVIKANIYRSTANTASTSTGSSSMVPGSSNKESKTQLKNNPLKTNENNLESTSTSQFVHVTIWLPKKMIPTGEPNQDESSNWNKNKKQPNLTPQTIQLWLNQSSGTEVRIAEPIKRSSIHIYDVVDTRHILGTRICRQRYACEHSCDPGAGHACICQRGYRLAGPKDRARLASIGDRIGNMALENVQGRICLDIDECDKPSLRRECARLGGVCTNRPGDYACLCPSGQPCIGCSTSCPPGMYEYKPCTQHSDRVCRACRPLCISEEFELSPCKGSSNRICKRKDLIPELVVPYKKNVWFENRKKVQEATVTLHPDDVGRLPLNKSIIIDRGSGYQVRLDFDILNLMPVLGPVDHSTSNDNHLFLSAASLMDQSLLEPDSYRWSSATGQYHTVHAYSLKANNTLSKLCPYPVPPLYRLGMRVYRNVTTATVPDASLPGHRPVLASCRTYKQHGYFPPLELDGFQSEPEHYTQSFSSESKSIYDQPKTGTNGNPTPAVVACLEPGRVPSIFGSHWNAELASPRSIYYEEKQLCGQLKLDCQHCLASCAEELKASSLTCKPTSGAADNGRSPRLETCFDCCARDNCTDVCDKYPAHRCHVQLCSHDINGWNLADGLTGTSGSTITQTYRGLLNIQYTSGLEHLPDVIGGTDTMQSAYFWSKQTIPLISGSGTGTMYDPITSHSSPSSSPSDRFYSNSMLYTPSGVSNEIAGIQVWPSQPLKVSTSAWTRLSGAPCATAEPLIEQLNIYTPALPPYIAMGEVKLSFSLPKSTSLLGAVFYPASVERGHYLRASLALAWLTDSEVRHNDILTDSQKSATKVKDSDSSSTSTASLKKQRFWVIDLTGQVDQFPGLFRLLVYPDNVDDDNDDGRNYNNYLTRIRQNAQSQASSPDAIVEIEDNASDDIDVDNLNTGLDLNGKISEEEPLLDYDVGVFEERKFQVNNIFYELICVI</sequence>
<dbReference type="PROSITE" id="PS00652">
    <property type="entry name" value="TNFR_NGFR_1"/>
    <property type="match status" value="1"/>
</dbReference>
<evidence type="ECO:0000256" key="4">
    <source>
        <dbReference type="SAM" id="MobiDB-lite"/>
    </source>
</evidence>
<keyword evidence="6" id="KW-1185">Reference proteome</keyword>
<dbReference type="InterPro" id="IPR000742">
    <property type="entry name" value="EGF"/>
</dbReference>
<evidence type="ECO:0000313" key="6">
    <source>
        <dbReference type="Proteomes" id="UP000277204"/>
    </source>
</evidence>
<keyword evidence="2" id="KW-0245">EGF-like domain</keyword>
<feature type="repeat" description="TNFR-Cys" evidence="3">
    <location>
        <begin position="502"/>
        <end position="546"/>
    </location>
</feature>
<comment type="caution">
    <text evidence="2">Lacks conserved residue(s) required for the propagation of feature annotation.</text>
</comment>
<feature type="region of interest" description="Disordered" evidence="4">
    <location>
        <begin position="181"/>
        <end position="209"/>
    </location>
</feature>
<dbReference type="PROSITE" id="PS01187">
    <property type="entry name" value="EGF_CA"/>
    <property type="match status" value="1"/>
</dbReference>
<dbReference type="PROSITE" id="PS50050">
    <property type="entry name" value="TNFR_NGFR_2"/>
    <property type="match status" value="1"/>
</dbReference>
<reference evidence="5 6" key="1">
    <citation type="submission" date="2018-11" db="EMBL/GenBank/DDBJ databases">
        <authorList>
            <consortium name="Pathogen Informatics"/>
        </authorList>
    </citation>
    <scope>NUCLEOTIDE SEQUENCE [LARGE SCALE GENOMIC DNA]</scope>
    <source>
        <strain evidence="5 6">Zambia</strain>
    </source>
</reference>
<dbReference type="AlphaFoldDB" id="A0A183LLW5"/>
<dbReference type="PROSITE" id="PS00010">
    <property type="entry name" value="ASX_HYDROXYL"/>
    <property type="match status" value="1"/>
</dbReference>
<feature type="compositionally biased region" description="Polar residues" evidence="4">
    <location>
        <begin position="302"/>
        <end position="317"/>
    </location>
</feature>
<feature type="disulfide bond" evidence="2">
    <location>
        <begin position="490"/>
        <end position="499"/>
    </location>
</feature>
<evidence type="ECO:0000256" key="2">
    <source>
        <dbReference type="PROSITE-ProRule" id="PRU00076"/>
    </source>
</evidence>
<dbReference type="InterPro" id="IPR001368">
    <property type="entry name" value="TNFR/NGFR_Cys_rich_reg"/>
</dbReference>
<name>A0A183LLW5_9TREM</name>
<feature type="compositionally biased region" description="Polar residues" evidence="4">
    <location>
        <begin position="183"/>
        <end position="201"/>
    </location>
</feature>
<dbReference type="Gene3D" id="2.10.50.10">
    <property type="entry name" value="Tumor Necrosis Factor Receptor, subunit A, domain 2"/>
    <property type="match status" value="1"/>
</dbReference>
<feature type="region of interest" description="Disordered" evidence="4">
    <location>
        <begin position="27"/>
        <end position="122"/>
    </location>
</feature>
<feature type="compositionally biased region" description="Polar residues" evidence="4">
    <location>
        <begin position="81"/>
        <end position="92"/>
    </location>
</feature>
<dbReference type="InterPro" id="IPR018097">
    <property type="entry name" value="EGF_Ca-bd_CS"/>
</dbReference>
<dbReference type="Proteomes" id="UP000277204">
    <property type="component" value="Unassembled WGS sequence"/>
</dbReference>
<evidence type="ECO:0000256" key="3">
    <source>
        <dbReference type="PROSITE-ProRule" id="PRU00206"/>
    </source>
</evidence>